<name>A0A6J4MH14_9CYAN</name>
<dbReference type="Gene3D" id="3.40.50.150">
    <property type="entry name" value="Vaccinia Virus protein VP39"/>
    <property type="match status" value="1"/>
</dbReference>
<evidence type="ECO:0000256" key="3">
    <source>
        <dbReference type="SAM" id="Phobius"/>
    </source>
</evidence>
<feature type="transmembrane region" description="Helical" evidence="3">
    <location>
        <begin position="131"/>
        <end position="154"/>
    </location>
</feature>
<dbReference type="EMBL" id="CADCTZ010000641">
    <property type="protein sequence ID" value="CAA9358170.1"/>
    <property type="molecule type" value="Genomic_DNA"/>
</dbReference>
<reference evidence="5" key="1">
    <citation type="submission" date="2020-02" db="EMBL/GenBank/DDBJ databases">
        <authorList>
            <person name="Meier V. D."/>
        </authorList>
    </citation>
    <scope>NUCLEOTIDE SEQUENCE</scope>
    <source>
        <strain evidence="5">AVDCRST_MAG84</strain>
    </source>
</reference>
<keyword evidence="3" id="KW-1133">Transmembrane helix</keyword>
<dbReference type="GO" id="GO:0008170">
    <property type="term" value="F:N-methyltransferase activity"/>
    <property type="evidence" value="ECO:0007669"/>
    <property type="project" value="InterPro"/>
</dbReference>
<dbReference type="InterPro" id="IPR029063">
    <property type="entry name" value="SAM-dependent_MTases_sf"/>
</dbReference>
<keyword evidence="3" id="KW-0812">Transmembrane</keyword>
<evidence type="ECO:0000256" key="2">
    <source>
        <dbReference type="ARBA" id="ARBA00022679"/>
    </source>
</evidence>
<feature type="domain" description="DNA methylase N-4/N-6" evidence="4">
    <location>
        <begin position="14"/>
        <end position="62"/>
    </location>
</feature>
<dbReference type="InterPro" id="IPR002941">
    <property type="entry name" value="DNA_methylase_N4/N6"/>
</dbReference>
<evidence type="ECO:0000256" key="1">
    <source>
        <dbReference type="ARBA" id="ARBA00022603"/>
    </source>
</evidence>
<dbReference type="GO" id="GO:0032259">
    <property type="term" value="P:methylation"/>
    <property type="evidence" value="ECO:0007669"/>
    <property type="project" value="UniProtKB-KW"/>
</dbReference>
<dbReference type="GO" id="GO:0003677">
    <property type="term" value="F:DNA binding"/>
    <property type="evidence" value="ECO:0007669"/>
    <property type="project" value="InterPro"/>
</dbReference>
<keyword evidence="2" id="KW-0808">Transferase</keyword>
<protein>
    <recommendedName>
        <fullName evidence="4">DNA methylase N-4/N-6 domain-containing protein</fullName>
    </recommendedName>
</protein>
<gene>
    <name evidence="5" type="ORF">AVDCRST_MAG84-3292</name>
</gene>
<accession>A0A6J4MH14</accession>
<dbReference type="Pfam" id="PF01555">
    <property type="entry name" value="N6_N4_Mtase"/>
    <property type="match status" value="1"/>
</dbReference>
<dbReference type="AlphaFoldDB" id="A0A6J4MH14"/>
<evidence type="ECO:0000259" key="4">
    <source>
        <dbReference type="Pfam" id="PF01555"/>
    </source>
</evidence>
<keyword evidence="3" id="KW-0472">Membrane</keyword>
<organism evidence="5">
    <name type="scientific">uncultured Microcoleus sp</name>
    <dbReference type="NCBI Taxonomy" id="259945"/>
    <lineage>
        <taxon>Bacteria</taxon>
        <taxon>Bacillati</taxon>
        <taxon>Cyanobacteriota</taxon>
        <taxon>Cyanophyceae</taxon>
        <taxon>Oscillatoriophycideae</taxon>
        <taxon>Oscillatoriales</taxon>
        <taxon>Microcoleaceae</taxon>
        <taxon>Microcoleus</taxon>
        <taxon>environmental samples</taxon>
    </lineage>
</organism>
<proteinExistence type="predicted"/>
<sequence length="164" mass="18147">MRDERAGFSASWVETVIARALERGSATVFDPFAGAGTTLLAAEKMGVECLGVEAHPFVARIASAKLLYRTDPALYLEHIRKVKIRAENLSGCVDNYPALIRSCFSDRSLEGLNRLWQAWKQLADDSPQSELVWLTIIAILCHVACVGTAPWQYILPNQTKKSVL</sequence>
<keyword evidence="1" id="KW-0489">Methyltransferase</keyword>
<dbReference type="SUPFAM" id="SSF53335">
    <property type="entry name" value="S-adenosyl-L-methionine-dependent methyltransferases"/>
    <property type="match status" value="1"/>
</dbReference>
<evidence type="ECO:0000313" key="5">
    <source>
        <dbReference type="EMBL" id="CAA9358170.1"/>
    </source>
</evidence>